<gene>
    <name evidence="2" type="ORF">THAOC_15204</name>
</gene>
<comment type="caution">
    <text evidence="2">The sequence shown here is derived from an EMBL/GenBank/DDBJ whole genome shotgun (WGS) entry which is preliminary data.</text>
</comment>
<feature type="non-terminal residue" evidence="2">
    <location>
        <position position="1"/>
    </location>
</feature>
<keyword evidence="1" id="KW-1133">Transmembrane helix</keyword>
<proteinExistence type="predicted"/>
<accession>K0SGH8</accession>
<keyword evidence="3" id="KW-1185">Reference proteome</keyword>
<keyword evidence="1" id="KW-0812">Transmembrane</keyword>
<feature type="transmembrane region" description="Helical" evidence="1">
    <location>
        <begin position="27"/>
        <end position="46"/>
    </location>
</feature>
<protein>
    <submittedName>
        <fullName evidence="2">Uncharacterized protein</fullName>
    </submittedName>
</protein>
<keyword evidence="1" id="KW-0472">Membrane</keyword>
<dbReference type="OrthoDB" id="434408at2759"/>
<evidence type="ECO:0000256" key="1">
    <source>
        <dbReference type="SAM" id="Phobius"/>
    </source>
</evidence>
<sequence length="431" mass="49515">IREYMTMEKSKGKGVRSLGIPSYVSRFQAIATVIAFIVLLATVPLMTMKPGTQGLHVLQQVTSRYSRHSDVICQAANEACGFAPRRCTPMDMSKRWGFIHISKCAGTSWMTELLKIIPKLEPPRASGGGVEWHAAWARKNRPTDYLLVSLKSPRHHAWSVFSNCKYAPYWRDKITRGTGFPRSGNEPQNDEDDFGVWATHIAKNWPKPPADSYNCFDPSNFQSHFLTAETSQYTGPRHPWPTTPDFSAVNESYWGFDFVGLGEFYHESKCLLFYRIQLWIELYTYQYNKTGFHFNGTNQATYDKASLAFTEIQSYLETCVCPIPTNLTGKTADEHIVHIARGKRASLRTLPDQALNTVDKFTSRDAELYHMALGQFMKEINWLEVQLGRRILCDSSLDRWEEELQYILGDERLRGGLYQNKVEMWMDSMHR</sequence>
<dbReference type="AlphaFoldDB" id="K0SGH8"/>
<organism evidence="2 3">
    <name type="scientific">Thalassiosira oceanica</name>
    <name type="common">Marine diatom</name>
    <dbReference type="NCBI Taxonomy" id="159749"/>
    <lineage>
        <taxon>Eukaryota</taxon>
        <taxon>Sar</taxon>
        <taxon>Stramenopiles</taxon>
        <taxon>Ochrophyta</taxon>
        <taxon>Bacillariophyta</taxon>
        <taxon>Coscinodiscophyceae</taxon>
        <taxon>Thalassiosirophycidae</taxon>
        <taxon>Thalassiosirales</taxon>
        <taxon>Thalassiosiraceae</taxon>
        <taxon>Thalassiosira</taxon>
    </lineage>
</organism>
<name>K0SGH8_THAOC</name>
<reference evidence="2 3" key="1">
    <citation type="journal article" date="2012" name="Genome Biol.">
        <title>Genome and low-iron response of an oceanic diatom adapted to chronic iron limitation.</title>
        <authorList>
            <person name="Lommer M."/>
            <person name="Specht M."/>
            <person name="Roy A.S."/>
            <person name="Kraemer L."/>
            <person name="Andreson R."/>
            <person name="Gutowska M.A."/>
            <person name="Wolf J."/>
            <person name="Bergner S.V."/>
            <person name="Schilhabel M.B."/>
            <person name="Klostermeier U.C."/>
            <person name="Beiko R.G."/>
            <person name="Rosenstiel P."/>
            <person name="Hippler M."/>
            <person name="Laroche J."/>
        </authorList>
    </citation>
    <scope>NUCLEOTIDE SEQUENCE [LARGE SCALE GENOMIC DNA]</scope>
    <source>
        <strain evidence="2 3">CCMP1005</strain>
    </source>
</reference>
<dbReference type="Proteomes" id="UP000266841">
    <property type="component" value="Unassembled WGS sequence"/>
</dbReference>
<evidence type="ECO:0000313" key="2">
    <source>
        <dbReference type="EMBL" id="EJK64094.1"/>
    </source>
</evidence>
<dbReference type="EMBL" id="AGNL01017647">
    <property type="protein sequence ID" value="EJK64094.1"/>
    <property type="molecule type" value="Genomic_DNA"/>
</dbReference>
<evidence type="ECO:0000313" key="3">
    <source>
        <dbReference type="Proteomes" id="UP000266841"/>
    </source>
</evidence>